<feature type="region of interest" description="Disordered" evidence="1">
    <location>
        <begin position="24"/>
        <end position="50"/>
    </location>
</feature>
<accession>A0ABS7KHK9</accession>
<proteinExistence type="predicted"/>
<evidence type="ECO:0000256" key="1">
    <source>
        <dbReference type="SAM" id="MobiDB-lite"/>
    </source>
</evidence>
<dbReference type="EMBL" id="JACLIC010000018">
    <property type="protein sequence ID" value="MBY0203649.1"/>
    <property type="molecule type" value="Genomic_DNA"/>
</dbReference>
<evidence type="ECO:0000313" key="2">
    <source>
        <dbReference type="EMBL" id="MBY0203649.1"/>
    </source>
</evidence>
<dbReference type="Proteomes" id="UP000706031">
    <property type="component" value="Unassembled WGS sequence"/>
</dbReference>
<dbReference type="RefSeq" id="WP_221788372.1">
    <property type="nucleotide sequence ID" value="NZ_JACLIC010000018.1"/>
</dbReference>
<gene>
    <name evidence="2" type="ORF">H7T88_10545</name>
</gene>
<reference evidence="2 3" key="1">
    <citation type="submission" date="2020-08" db="EMBL/GenBank/DDBJ databases">
        <title>Fungal Genomes of the International Space Station.</title>
        <authorList>
            <person name="Seuylemezian A."/>
            <person name="Singh N.K."/>
            <person name="Wood J."/>
            <person name="Venkateswaran K."/>
        </authorList>
    </citation>
    <scope>NUCLEOTIDE SEQUENCE [LARGE SCALE GENOMIC DNA]</scope>
    <source>
        <strain evidence="2 3">S/N-304-OC-R4</strain>
    </source>
</reference>
<sequence>MDAQWLKKMEERLAIRADQHRLSGYEQMSEKNTTQSPAPRGEAGLSFLYF</sequence>
<name>A0ABS7KHK9_9BACL</name>
<protein>
    <submittedName>
        <fullName evidence="2">Uncharacterized protein</fullName>
    </submittedName>
</protein>
<evidence type="ECO:0000313" key="3">
    <source>
        <dbReference type="Proteomes" id="UP000706031"/>
    </source>
</evidence>
<comment type="caution">
    <text evidence="2">The sequence shown here is derived from an EMBL/GenBank/DDBJ whole genome shotgun (WGS) entry which is preliminary data.</text>
</comment>
<organism evidence="2 3">
    <name type="scientific">Paenibacillus cucumis</name>
    <name type="common">ex Kampfer et al. 2016</name>
    <dbReference type="NCBI Taxonomy" id="1776858"/>
    <lineage>
        <taxon>Bacteria</taxon>
        <taxon>Bacillati</taxon>
        <taxon>Bacillota</taxon>
        <taxon>Bacilli</taxon>
        <taxon>Bacillales</taxon>
        <taxon>Paenibacillaceae</taxon>
        <taxon>Paenibacillus</taxon>
    </lineage>
</organism>
<keyword evidence="3" id="KW-1185">Reference proteome</keyword>